<dbReference type="PROSITE" id="PS50146">
    <property type="entry name" value="DAGK"/>
    <property type="match status" value="1"/>
</dbReference>
<protein>
    <submittedName>
        <fullName evidence="6">Sphingosine/diacylglycerol kinase-like enzyme</fullName>
    </submittedName>
</protein>
<dbReference type="Proteomes" id="UP000010467">
    <property type="component" value="Chromosome"/>
</dbReference>
<dbReference type="SUPFAM" id="SSF111331">
    <property type="entry name" value="NAD kinase/diacylglycerol kinase-like"/>
    <property type="match status" value="1"/>
</dbReference>
<dbReference type="PATRIC" id="fig|937777.3.peg.1340"/>
<dbReference type="STRING" id="937777.Deipe_1336"/>
<dbReference type="InterPro" id="IPR050187">
    <property type="entry name" value="Lipid_Phosphate_FormReg"/>
</dbReference>
<dbReference type="SMART" id="SM00046">
    <property type="entry name" value="DAGKc"/>
    <property type="match status" value="1"/>
</dbReference>
<dbReference type="HOGENOM" id="CLU_045532_2_2_0"/>
<dbReference type="InterPro" id="IPR001206">
    <property type="entry name" value="Diacylglycerol_kinase_cat_dom"/>
</dbReference>
<evidence type="ECO:0000256" key="1">
    <source>
        <dbReference type="ARBA" id="ARBA00022679"/>
    </source>
</evidence>
<evidence type="ECO:0000259" key="5">
    <source>
        <dbReference type="PROSITE" id="PS50146"/>
    </source>
</evidence>
<dbReference type="Pfam" id="PF00781">
    <property type="entry name" value="DAGK_cat"/>
    <property type="match status" value="1"/>
</dbReference>
<feature type="domain" description="DAGKc" evidence="5">
    <location>
        <begin position="17"/>
        <end position="143"/>
    </location>
</feature>
<dbReference type="Gene3D" id="2.60.200.40">
    <property type="match status" value="1"/>
</dbReference>
<dbReference type="PANTHER" id="PTHR12358">
    <property type="entry name" value="SPHINGOSINE KINASE"/>
    <property type="match status" value="1"/>
</dbReference>
<keyword evidence="2" id="KW-0547">Nucleotide-binding</keyword>
<name>L0A1J6_DEIPD</name>
<dbReference type="InterPro" id="IPR045540">
    <property type="entry name" value="YegS/DAGK_C"/>
</dbReference>
<dbReference type="PANTHER" id="PTHR12358:SF106">
    <property type="entry name" value="LIPID KINASE YEGS"/>
    <property type="match status" value="1"/>
</dbReference>
<evidence type="ECO:0000256" key="4">
    <source>
        <dbReference type="ARBA" id="ARBA00022840"/>
    </source>
</evidence>
<dbReference type="eggNOG" id="COG1597">
    <property type="taxonomic scope" value="Bacteria"/>
</dbReference>
<accession>L0A1J6</accession>
<dbReference type="Pfam" id="PF19279">
    <property type="entry name" value="YegS_C"/>
    <property type="match status" value="1"/>
</dbReference>
<reference evidence="7" key="1">
    <citation type="submission" date="2012-03" db="EMBL/GenBank/DDBJ databases">
        <title>Complete sequence of chromosome of Deinococcus peraridilitoris DSM 19664.</title>
        <authorList>
            <person name="Lucas S."/>
            <person name="Copeland A."/>
            <person name="Lapidus A."/>
            <person name="Glavina del Rio T."/>
            <person name="Dalin E."/>
            <person name="Tice H."/>
            <person name="Bruce D."/>
            <person name="Goodwin L."/>
            <person name="Pitluck S."/>
            <person name="Peters L."/>
            <person name="Mikhailova N."/>
            <person name="Lu M."/>
            <person name="Kyrpides N."/>
            <person name="Mavromatis K."/>
            <person name="Ivanova N."/>
            <person name="Brettin T."/>
            <person name="Detter J.C."/>
            <person name="Han C."/>
            <person name="Larimer F."/>
            <person name="Land M."/>
            <person name="Hauser L."/>
            <person name="Markowitz V."/>
            <person name="Cheng J.-F."/>
            <person name="Hugenholtz P."/>
            <person name="Woyke T."/>
            <person name="Wu D."/>
            <person name="Pukall R."/>
            <person name="Steenblock K."/>
            <person name="Brambilla E."/>
            <person name="Klenk H.-P."/>
            <person name="Eisen J.A."/>
        </authorList>
    </citation>
    <scope>NUCLEOTIDE SEQUENCE [LARGE SCALE GENOMIC DNA]</scope>
    <source>
        <strain evidence="7">DSM 19664 / LMG 22246 / CIP 109416 / KR-200</strain>
    </source>
</reference>
<dbReference type="InterPro" id="IPR017438">
    <property type="entry name" value="ATP-NAD_kinase_N"/>
</dbReference>
<dbReference type="KEGG" id="dpd:Deipe_1336"/>
<dbReference type="EMBL" id="CP003382">
    <property type="protein sequence ID" value="AFZ66885.1"/>
    <property type="molecule type" value="Genomic_DNA"/>
</dbReference>
<evidence type="ECO:0000256" key="3">
    <source>
        <dbReference type="ARBA" id="ARBA00022777"/>
    </source>
</evidence>
<evidence type="ECO:0000256" key="2">
    <source>
        <dbReference type="ARBA" id="ARBA00022741"/>
    </source>
</evidence>
<sequence length="321" mass="34694">MLRNAGGGITSGMTTSERSRRVLLLENPKSGQGNSKVEEFKALLRDHQYEVVERLLDDPERNPEHVRDAREFGALIAAGGDGTVSSIAYEARGMDVPILAFPAGTANLIAQNLNLPTDPAALVEILENRHTIRTDLAELRAGDVKWGFTLIAGAGADAKMIQESEELKPKLGVAAYLVSALKEIAPTQVNFRLNLDGRIIETQGMSVMFANFGMANFRLPVASGVDPSDGRLTVIVMKGRTALSLLPNLIDSIRSRLNLGDPMFEGNLETYECTEATLEADQQLPLQYDGEVIDAALPAQVRVLPGVVDFLTPGTPDDLKT</sequence>
<keyword evidence="7" id="KW-1185">Reference proteome</keyword>
<keyword evidence="4" id="KW-0067">ATP-binding</keyword>
<evidence type="ECO:0000313" key="6">
    <source>
        <dbReference type="EMBL" id="AFZ66885.1"/>
    </source>
</evidence>
<dbReference type="GO" id="GO:0005886">
    <property type="term" value="C:plasma membrane"/>
    <property type="evidence" value="ECO:0007669"/>
    <property type="project" value="TreeGrafter"/>
</dbReference>
<keyword evidence="1" id="KW-0808">Transferase</keyword>
<evidence type="ECO:0000313" key="7">
    <source>
        <dbReference type="Proteomes" id="UP000010467"/>
    </source>
</evidence>
<organism evidence="6 7">
    <name type="scientific">Deinococcus peraridilitoris (strain DSM 19664 / LMG 22246 / CIP 109416 / KR-200)</name>
    <dbReference type="NCBI Taxonomy" id="937777"/>
    <lineage>
        <taxon>Bacteria</taxon>
        <taxon>Thermotogati</taxon>
        <taxon>Deinococcota</taxon>
        <taxon>Deinococci</taxon>
        <taxon>Deinococcales</taxon>
        <taxon>Deinococcaceae</taxon>
        <taxon>Deinococcus</taxon>
    </lineage>
</organism>
<keyword evidence="3 6" id="KW-0418">Kinase</keyword>
<dbReference type="GO" id="GO:0005524">
    <property type="term" value="F:ATP binding"/>
    <property type="evidence" value="ECO:0007669"/>
    <property type="project" value="UniProtKB-KW"/>
</dbReference>
<dbReference type="AlphaFoldDB" id="L0A1J6"/>
<proteinExistence type="predicted"/>
<gene>
    <name evidence="6" type="ordered locus">Deipe_1336</name>
</gene>
<dbReference type="Gene3D" id="3.40.50.10330">
    <property type="entry name" value="Probable inorganic polyphosphate/atp-NAD kinase, domain 1"/>
    <property type="match status" value="1"/>
</dbReference>
<dbReference type="GO" id="GO:0016301">
    <property type="term" value="F:kinase activity"/>
    <property type="evidence" value="ECO:0007669"/>
    <property type="project" value="UniProtKB-KW"/>
</dbReference>
<dbReference type="InterPro" id="IPR016064">
    <property type="entry name" value="NAD/diacylglycerol_kinase_sf"/>
</dbReference>